<name>A0ABR1FJ53_AURAN</name>
<protein>
    <submittedName>
        <fullName evidence="2">Uncharacterized protein</fullName>
    </submittedName>
</protein>
<dbReference type="Proteomes" id="UP001363151">
    <property type="component" value="Unassembled WGS sequence"/>
</dbReference>
<proteinExistence type="predicted"/>
<accession>A0ABR1FJ53</accession>
<keyword evidence="3" id="KW-1185">Reference proteome</keyword>
<keyword evidence="1" id="KW-0732">Signal</keyword>
<evidence type="ECO:0000313" key="3">
    <source>
        <dbReference type="Proteomes" id="UP001363151"/>
    </source>
</evidence>
<dbReference type="EMBL" id="JBBJCI010000373">
    <property type="protein sequence ID" value="KAK7231842.1"/>
    <property type="molecule type" value="Genomic_DNA"/>
</dbReference>
<feature type="chain" id="PRO_5046459257" evidence="1">
    <location>
        <begin position="23"/>
        <end position="144"/>
    </location>
</feature>
<comment type="caution">
    <text evidence="2">The sequence shown here is derived from an EMBL/GenBank/DDBJ whole genome shotgun (WGS) entry which is preliminary data.</text>
</comment>
<evidence type="ECO:0000313" key="2">
    <source>
        <dbReference type="EMBL" id="KAK7231842.1"/>
    </source>
</evidence>
<feature type="signal peptide" evidence="1">
    <location>
        <begin position="1"/>
        <end position="22"/>
    </location>
</feature>
<organism evidence="2 3">
    <name type="scientific">Aureococcus anophagefferens</name>
    <name type="common">Harmful bloom alga</name>
    <dbReference type="NCBI Taxonomy" id="44056"/>
    <lineage>
        <taxon>Eukaryota</taxon>
        <taxon>Sar</taxon>
        <taxon>Stramenopiles</taxon>
        <taxon>Ochrophyta</taxon>
        <taxon>Pelagophyceae</taxon>
        <taxon>Pelagomonadales</taxon>
        <taxon>Pelagomonadaceae</taxon>
        <taxon>Aureococcus</taxon>
    </lineage>
</organism>
<evidence type="ECO:0000256" key="1">
    <source>
        <dbReference type="SAM" id="SignalP"/>
    </source>
</evidence>
<gene>
    <name evidence="2" type="ORF">SO694_00082127</name>
</gene>
<reference evidence="2 3" key="1">
    <citation type="submission" date="2024-03" db="EMBL/GenBank/DDBJ databases">
        <title>Aureococcus anophagefferens CCMP1851 and Kratosvirus quantuckense: Draft genome of a second virus-susceptible host strain in the model system.</title>
        <authorList>
            <person name="Chase E."/>
            <person name="Truchon A.R."/>
            <person name="Schepens W."/>
            <person name="Wilhelm S.W."/>
        </authorList>
    </citation>
    <scope>NUCLEOTIDE SEQUENCE [LARGE SCALE GENOMIC DNA]</scope>
    <source>
        <strain evidence="2 3">CCMP1851</strain>
    </source>
</reference>
<sequence>MGARRWGRLLAFCAGALAPRLARTSVAETTVFEVTTVRGAGALAAPVLVDVDAGCLDGAGIARRFGDRCVTLEADALATCAALANCVAVQCLPAAAFSDLPDRGVGLDAAGAAVSGVGATLALAAAAAAGTRRASRASCTAAAT</sequence>